<comment type="caution">
    <text evidence="5">The sequence shown here is derived from an EMBL/GenBank/DDBJ whole genome shotgun (WGS) entry which is preliminary data.</text>
</comment>
<organism evidence="5 6">
    <name type="scientific">Priestia flexa</name>
    <dbReference type="NCBI Taxonomy" id="86664"/>
    <lineage>
        <taxon>Bacteria</taxon>
        <taxon>Bacillati</taxon>
        <taxon>Bacillota</taxon>
        <taxon>Bacilli</taxon>
        <taxon>Bacillales</taxon>
        <taxon>Bacillaceae</taxon>
        <taxon>Priestia</taxon>
    </lineage>
</organism>
<comment type="similarity">
    <text evidence="1">Belongs to the site-specific recombinase resolvase family.</text>
</comment>
<dbReference type="InterPro" id="IPR006119">
    <property type="entry name" value="Resolv_N"/>
</dbReference>
<dbReference type="InterPro" id="IPR009057">
    <property type="entry name" value="Homeodomain-like_sf"/>
</dbReference>
<dbReference type="InterPro" id="IPR036162">
    <property type="entry name" value="Resolvase-like_N_sf"/>
</dbReference>
<sequence>MIIGYTRPYSEDGDLDTQLKALQKYNCDKIYEEKTNSVKKRVEFDHMLASLNEGDTVVVYKFYCIADSTRHLIELSEYFSEHHIHFISILDEVDTSTVEGTIFFNMMKRVGEFQHDVISERTKAGLQEAKLKGKSGGRPKKPDYNVHRALDMYWSKKYTIAQITEATGISKTTLYRYLDN</sequence>
<keyword evidence="6" id="KW-1185">Reference proteome</keyword>
<dbReference type="Pfam" id="PF00239">
    <property type="entry name" value="Resolvase"/>
    <property type="match status" value="1"/>
</dbReference>
<dbReference type="SUPFAM" id="SSF53041">
    <property type="entry name" value="Resolvase-like"/>
    <property type="match status" value="1"/>
</dbReference>
<dbReference type="CDD" id="cd03768">
    <property type="entry name" value="SR_ResInv"/>
    <property type="match status" value="1"/>
</dbReference>
<dbReference type="PANTHER" id="PTHR30461:SF2">
    <property type="entry name" value="SERINE RECOMBINASE PINE-RELATED"/>
    <property type="match status" value="1"/>
</dbReference>
<name>A0ABU4J500_9BACI</name>
<evidence type="ECO:0000259" key="4">
    <source>
        <dbReference type="PROSITE" id="PS51736"/>
    </source>
</evidence>
<dbReference type="InterPro" id="IPR006120">
    <property type="entry name" value="Resolvase_HTH_dom"/>
</dbReference>
<dbReference type="Pfam" id="PF02796">
    <property type="entry name" value="HTH_7"/>
    <property type="match status" value="1"/>
</dbReference>
<dbReference type="SMART" id="SM00857">
    <property type="entry name" value="Resolvase"/>
    <property type="match status" value="1"/>
</dbReference>
<accession>A0ABU4J500</accession>
<gene>
    <name evidence="5" type="ORF">RIB56_07975</name>
</gene>
<feature type="domain" description="Resolvase/invertase-type recombinase catalytic" evidence="4">
    <location>
        <begin position="1"/>
        <end position="133"/>
    </location>
</feature>
<dbReference type="PANTHER" id="PTHR30461">
    <property type="entry name" value="DNA-INVERTASE FROM LAMBDOID PROPHAGE"/>
    <property type="match status" value="1"/>
</dbReference>
<dbReference type="SUPFAM" id="SSF46689">
    <property type="entry name" value="Homeodomain-like"/>
    <property type="match status" value="1"/>
</dbReference>
<proteinExistence type="inferred from homology"/>
<dbReference type="PROSITE" id="PS51736">
    <property type="entry name" value="RECOMBINASES_3"/>
    <property type="match status" value="1"/>
</dbReference>
<dbReference type="InterPro" id="IPR050639">
    <property type="entry name" value="SSR_resolvase"/>
</dbReference>
<dbReference type="Gene3D" id="3.40.50.1390">
    <property type="entry name" value="Resolvase, N-terminal catalytic domain"/>
    <property type="match status" value="1"/>
</dbReference>
<evidence type="ECO:0000256" key="2">
    <source>
        <dbReference type="ARBA" id="ARBA00023125"/>
    </source>
</evidence>
<protein>
    <submittedName>
        <fullName evidence="5">Recombinase family protein</fullName>
    </submittedName>
</protein>
<evidence type="ECO:0000256" key="3">
    <source>
        <dbReference type="ARBA" id="ARBA00023172"/>
    </source>
</evidence>
<keyword evidence="2" id="KW-0238">DNA-binding</keyword>
<keyword evidence="3" id="KW-0233">DNA recombination</keyword>
<evidence type="ECO:0000256" key="1">
    <source>
        <dbReference type="ARBA" id="ARBA00009913"/>
    </source>
</evidence>
<evidence type="ECO:0000313" key="6">
    <source>
        <dbReference type="Proteomes" id="UP001284771"/>
    </source>
</evidence>
<dbReference type="RefSeq" id="WP_205663217.1">
    <property type="nucleotide sequence ID" value="NZ_JAWUZT010000018.1"/>
</dbReference>
<evidence type="ECO:0000313" key="5">
    <source>
        <dbReference type="EMBL" id="MDW8516069.1"/>
    </source>
</evidence>
<dbReference type="Proteomes" id="UP001284771">
    <property type="component" value="Unassembled WGS sequence"/>
</dbReference>
<dbReference type="EMBL" id="JAWUZT010000018">
    <property type="protein sequence ID" value="MDW8516069.1"/>
    <property type="molecule type" value="Genomic_DNA"/>
</dbReference>
<reference evidence="6" key="1">
    <citation type="submission" date="2023-07" db="EMBL/GenBank/DDBJ databases">
        <title>Draft genomic sequences of Priestia flexa CCM isolated from the soil of an abandoned mine contaminated by free cyanide in the high Andean zone of Tacna, Peru.</title>
        <authorList>
            <person name="Caceda Quiroz C.J."/>
            <person name="Maraza Chooque G.J."/>
            <person name="Fora Quispe G.L."/>
            <person name="Carpio Mamani M."/>
        </authorList>
    </citation>
    <scope>NUCLEOTIDE SEQUENCE [LARGE SCALE GENOMIC DNA]</scope>
    <source>
        <strain evidence="6">CCM</strain>
    </source>
</reference>